<name>A0AAW2Z728_9EUKA</name>
<dbReference type="PANTHER" id="PTHR15228">
    <property type="entry name" value="SPERMATHECAL PHYSIOLOGY VARIANT"/>
    <property type="match status" value="1"/>
</dbReference>
<dbReference type="PROSITE" id="PS50238">
    <property type="entry name" value="RHOGAP"/>
    <property type="match status" value="1"/>
</dbReference>
<dbReference type="EMBL" id="JAOPGA020001155">
    <property type="protein sequence ID" value="KAL0485627.1"/>
    <property type="molecule type" value="Genomic_DNA"/>
</dbReference>
<evidence type="ECO:0000313" key="3">
    <source>
        <dbReference type="EMBL" id="KAL0485627.1"/>
    </source>
</evidence>
<dbReference type="Gene3D" id="1.10.555.10">
    <property type="entry name" value="Rho GTPase activation protein"/>
    <property type="match status" value="1"/>
</dbReference>
<dbReference type="PANTHER" id="PTHR15228:SF25">
    <property type="entry name" value="F-BAR DOMAIN-CONTAINING PROTEIN"/>
    <property type="match status" value="1"/>
</dbReference>
<sequence>MINRKRWFDRKLPSDPKDLPKFVFGAAKYLEKNGVIVDGLFRVHSSKELDSKAKEEIEKSSSGNLNFSKYPVHTTASMLKLYLENLPEPLFTYEQYRVFVKASVIPEGEERINTIRAVILLLPLTNQMLLKELSKLLSVIANNYELTKMNSTNLAIIFSSNLLLTEAPQTFQESMKESQYATSLMKTLIEESGRIFEANDGEHEDVEDAEILLFSKKKKRNMSLFSKLVKGKW</sequence>
<protein>
    <submittedName>
        <fullName evidence="3">Rho GTPase-activating protein</fullName>
    </submittedName>
</protein>
<gene>
    <name evidence="3" type="ORF">AKO1_011919</name>
</gene>
<dbReference type="InterPro" id="IPR051025">
    <property type="entry name" value="RhoGAP"/>
</dbReference>
<dbReference type="AlphaFoldDB" id="A0AAW2Z728"/>
<evidence type="ECO:0000313" key="4">
    <source>
        <dbReference type="Proteomes" id="UP001431209"/>
    </source>
</evidence>
<comment type="caution">
    <text evidence="3">The sequence shown here is derived from an EMBL/GenBank/DDBJ whole genome shotgun (WGS) entry which is preliminary data.</text>
</comment>
<evidence type="ECO:0000256" key="1">
    <source>
        <dbReference type="ARBA" id="ARBA00022468"/>
    </source>
</evidence>
<organism evidence="3 4">
    <name type="scientific">Acrasis kona</name>
    <dbReference type="NCBI Taxonomy" id="1008807"/>
    <lineage>
        <taxon>Eukaryota</taxon>
        <taxon>Discoba</taxon>
        <taxon>Heterolobosea</taxon>
        <taxon>Tetramitia</taxon>
        <taxon>Eutetramitia</taxon>
        <taxon>Acrasidae</taxon>
        <taxon>Acrasis</taxon>
    </lineage>
</organism>
<dbReference type="Proteomes" id="UP001431209">
    <property type="component" value="Unassembled WGS sequence"/>
</dbReference>
<dbReference type="CDD" id="cd00159">
    <property type="entry name" value="RhoGAP"/>
    <property type="match status" value="1"/>
</dbReference>
<proteinExistence type="predicted"/>
<reference evidence="3 4" key="1">
    <citation type="submission" date="2024-03" db="EMBL/GenBank/DDBJ databases">
        <title>The Acrasis kona genome and developmental transcriptomes reveal deep origins of eukaryotic multicellular pathways.</title>
        <authorList>
            <person name="Sheikh S."/>
            <person name="Fu C.-J."/>
            <person name="Brown M.W."/>
            <person name="Baldauf S.L."/>
        </authorList>
    </citation>
    <scope>NUCLEOTIDE SEQUENCE [LARGE SCALE GENOMIC DNA]</scope>
    <source>
        <strain evidence="3 4">ATCC MYA-3509</strain>
    </source>
</reference>
<dbReference type="GO" id="GO:0005096">
    <property type="term" value="F:GTPase activator activity"/>
    <property type="evidence" value="ECO:0007669"/>
    <property type="project" value="UniProtKB-KW"/>
</dbReference>
<accession>A0AAW2Z728</accession>
<dbReference type="SMART" id="SM00324">
    <property type="entry name" value="RhoGAP"/>
    <property type="match status" value="1"/>
</dbReference>
<keyword evidence="4" id="KW-1185">Reference proteome</keyword>
<keyword evidence="1" id="KW-0343">GTPase activation</keyword>
<dbReference type="GO" id="GO:0007165">
    <property type="term" value="P:signal transduction"/>
    <property type="evidence" value="ECO:0007669"/>
    <property type="project" value="InterPro"/>
</dbReference>
<dbReference type="SUPFAM" id="SSF48350">
    <property type="entry name" value="GTPase activation domain, GAP"/>
    <property type="match status" value="1"/>
</dbReference>
<feature type="domain" description="Rho-GAP" evidence="2">
    <location>
        <begin position="1"/>
        <end position="196"/>
    </location>
</feature>
<evidence type="ECO:0000259" key="2">
    <source>
        <dbReference type="PROSITE" id="PS50238"/>
    </source>
</evidence>
<dbReference type="Pfam" id="PF00620">
    <property type="entry name" value="RhoGAP"/>
    <property type="match status" value="1"/>
</dbReference>
<dbReference type="InterPro" id="IPR008936">
    <property type="entry name" value="Rho_GTPase_activation_prot"/>
</dbReference>
<dbReference type="InterPro" id="IPR000198">
    <property type="entry name" value="RhoGAP_dom"/>
</dbReference>